<keyword evidence="3 5" id="KW-0268">Exocytosis</keyword>
<evidence type="ECO:0000259" key="7">
    <source>
        <dbReference type="Pfam" id="PF04091"/>
    </source>
</evidence>
<keyword evidence="2 5" id="KW-0813">Transport</keyword>
<evidence type="ECO:0000256" key="4">
    <source>
        <dbReference type="ARBA" id="ARBA00023054"/>
    </source>
</evidence>
<dbReference type="InterPro" id="IPR042044">
    <property type="entry name" value="EXOC6PINT-1/Sec15/Tip20_C_dom2"/>
</dbReference>
<dbReference type="InterPro" id="IPR046361">
    <property type="entry name" value="EXOC6/Sec15_C"/>
</dbReference>
<keyword evidence="4 6" id="KW-0175">Coiled coil</keyword>
<evidence type="ECO:0000313" key="9">
    <source>
        <dbReference type="Proteomes" id="UP001642540"/>
    </source>
</evidence>
<dbReference type="Gene3D" id="1.10.357.30">
    <property type="entry name" value="Exocyst complex subunit Sec15 C-terminal domain, N-terminal subdomain"/>
    <property type="match status" value="1"/>
</dbReference>
<reference evidence="8 9" key="1">
    <citation type="submission" date="2024-08" db="EMBL/GenBank/DDBJ databases">
        <authorList>
            <person name="Cucini C."/>
            <person name="Frati F."/>
        </authorList>
    </citation>
    <scope>NUCLEOTIDE SEQUENCE [LARGE SCALE GENOMIC DNA]</scope>
</reference>
<dbReference type="InterPro" id="IPR042045">
    <property type="entry name" value="EXOC6/Sec15_C_dom1"/>
</dbReference>
<dbReference type="Proteomes" id="UP001642540">
    <property type="component" value="Unassembled WGS sequence"/>
</dbReference>
<evidence type="ECO:0000256" key="1">
    <source>
        <dbReference type="ARBA" id="ARBA00007944"/>
    </source>
</evidence>
<dbReference type="Pfam" id="PF04091">
    <property type="entry name" value="Sec15_C"/>
    <property type="match status" value="1"/>
</dbReference>
<evidence type="ECO:0000256" key="3">
    <source>
        <dbReference type="ARBA" id="ARBA00022483"/>
    </source>
</evidence>
<evidence type="ECO:0000256" key="5">
    <source>
        <dbReference type="PIRNR" id="PIRNR025007"/>
    </source>
</evidence>
<evidence type="ECO:0000313" key="8">
    <source>
        <dbReference type="EMBL" id="CAL8105677.1"/>
    </source>
</evidence>
<proteinExistence type="inferred from homology"/>
<dbReference type="PIRSF" id="PIRSF025007">
    <property type="entry name" value="Sec15"/>
    <property type="match status" value="1"/>
</dbReference>
<evidence type="ECO:0000256" key="6">
    <source>
        <dbReference type="SAM" id="Coils"/>
    </source>
</evidence>
<dbReference type="Gene3D" id="1.20.58.670">
    <property type="entry name" value="Dsl1p vesicle tethering complex, Tip20p subunit, domain D"/>
    <property type="match status" value="1"/>
</dbReference>
<dbReference type="PANTHER" id="PTHR12702:SF0">
    <property type="entry name" value="EXOCYST COMPLEX COMPONENT 6"/>
    <property type="match status" value="1"/>
</dbReference>
<accession>A0ABP1QNV5</accession>
<gene>
    <name evidence="8" type="ORF">ODALV1_LOCUS12148</name>
</gene>
<evidence type="ECO:0000256" key="2">
    <source>
        <dbReference type="ARBA" id="ARBA00022448"/>
    </source>
</evidence>
<feature type="coiled-coil region" evidence="6">
    <location>
        <begin position="624"/>
        <end position="658"/>
    </location>
</feature>
<protein>
    <recommendedName>
        <fullName evidence="5">Exocyst complex component</fullName>
    </recommendedName>
</protein>
<comment type="function">
    <text evidence="5">Component of the exocyst complex involved in the docking of exocytic vesicles with fusion sites on the plasma membrane.</text>
</comment>
<dbReference type="PANTHER" id="PTHR12702">
    <property type="entry name" value="SEC15"/>
    <property type="match status" value="1"/>
</dbReference>
<feature type="domain" description="Exocyst complex subunit EXOC6/Sec15 C-terminal" evidence="7">
    <location>
        <begin position="273"/>
        <end position="623"/>
    </location>
</feature>
<keyword evidence="9" id="KW-1185">Reference proteome</keyword>
<dbReference type="EMBL" id="CAXLJM020000036">
    <property type="protein sequence ID" value="CAL8105677.1"/>
    <property type="molecule type" value="Genomic_DNA"/>
</dbReference>
<comment type="similarity">
    <text evidence="1 5">Belongs to the SEC15 family.</text>
</comment>
<sequence>MDKEISVEIANVLETGEEMAKEHRIESNIVSTIEQLQTCLPVFKIYQKLEEQLTHKRFRQKIQDSSMSELRDFLDNLRKDSSRIGEVAMRHTSEQLDLDHCTRRNRKKNVATTAPPTLFSEDGGNYFTTLDEDEGLSAQDLVDFSPLYRCLHIFTVLGEKQSFENYYRKQRREQCSLVLQPISNMYEGLQRYRDYFHAIVGFFVIENHLLYTTNGLVSQTFLEDVWSNSVPVVASALRTNVSCCTDAEFIFQIKNEVTLFCNSLASYGYDISQLYVTLQENRDHYTNILIQKCVHAFYEIFNEDTYHPLQVSNEAEYLEIIGKFPYRDSALDDSMYPRKFPFSSMVPKVYQQVKDFVHASLKFTEGLNLSQTEVDDMVRKSTNLLLKRTLSGCLTTLIQKQSVGLLQLIQITINTNYLEHTNSYLEDFISRITGGSVKDLSHKVEFKGKSMFKDARAEAELQIYERLQAKIDETFDTADYDWTLKEPKGRASEYILDLVAFLQSIFLAFTNLPIKVATTASVAACHHINKKMLNIMLGDEVNQISLGALKQLNLDLIQCEQFAQLEPVKGLHSALLLECFADVRQLLDLFEQYDFSAYFHDFGEKTSKYPRVTPQSAIKLFEKIQEADRDKKKILSVLKKVERDKKKLHEAILKQLRELSQTSQ</sequence>
<comment type="caution">
    <text evidence="8">The sequence shown here is derived from an EMBL/GenBank/DDBJ whole genome shotgun (WGS) entry which is preliminary data.</text>
</comment>
<name>A0ABP1QNV5_9HEXA</name>
<dbReference type="InterPro" id="IPR007225">
    <property type="entry name" value="EXOC6/Sec15"/>
</dbReference>
<organism evidence="8 9">
    <name type="scientific">Orchesella dallaii</name>
    <dbReference type="NCBI Taxonomy" id="48710"/>
    <lineage>
        <taxon>Eukaryota</taxon>
        <taxon>Metazoa</taxon>
        <taxon>Ecdysozoa</taxon>
        <taxon>Arthropoda</taxon>
        <taxon>Hexapoda</taxon>
        <taxon>Collembola</taxon>
        <taxon>Entomobryomorpha</taxon>
        <taxon>Entomobryoidea</taxon>
        <taxon>Orchesellidae</taxon>
        <taxon>Orchesellinae</taxon>
        <taxon>Orchesella</taxon>
    </lineage>
</organism>